<dbReference type="GO" id="GO:0006355">
    <property type="term" value="P:regulation of DNA-templated transcription"/>
    <property type="evidence" value="ECO:0007669"/>
    <property type="project" value="InterPro"/>
</dbReference>
<dbReference type="InterPro" id="IPR039420">
    <property type="entry name" value="WalR-like"/>
</dbReference>
<evidence type="ECO:0000256" key="1">
    <source>
        <dbReference type="ARBA" id="ARBA00023125"/>
    </source>
</evidence>
<sequence>MGVSGRVGVVSPHLLVAQAVAAALRSVGTPAEAMAWETPLTTSAPAGVVTPRFRRLVVITDGLDNEAVMAHVRRYLAVGGVRVLVVTSAEGAVRWGRLLESDQLDVLTQTTAVSELAEAVDQLDAGRPVMDPERRTALRTAWALTVDRQQRLEALMATLSPQQRRVLELLATGRRVSEVGAELGVSSGTVRSHVKSLRAKLGAATQLKAVAMYHQAHERMFAGDLVPAPRQVGEESNQETRREGSRESSQEGGGPGAEQASGVLDEVSGGTVTLARR</sequence>
<keyword evidence="5" id="KW-1185">Reference proteome</keyword>
<reference evidence="4 5" key="1">
    <citation type="submission" date="2019-04" db="EMBL/GenBank/DDBJ databases">
        <title>Three New Species of Nocardioides, Nocardioides euryhalodurans sp. nov., Nocardioides seonyuensis sp. nov. and Nocardioides eburneoflavus sp. nov. Isolated from Soil.</title>
        <authorList>
            <person name="Roh S.G."/>
            <person name="Lee C."/>
            <person name="Kim M.-K."/>
            <person name="Kim S.B."/>
        </authorList>
    </citation>
    <scope>NUCLEOTIDE SEQUENCE [LARGE SCALE GENOMIC DNA]</scope>
    <source>
        <strain evidence="4 5">MMS17-SY213</strain>
    </source>
</reference>
<feature type="region of interest" description="Disordered" evidence="2">
    <location>
        <begin position="223"/>
        <end position="277"/>
    </location>
</feature>
<feature type="domain" description="HTH luxR-type" evidence="3">
    <location>
        <begin position="152"/>
        <end position="217"/>
    </location>
</feature>
<dbReference type="Pfam" id="PF00196">
    <property type="entry name" value="GerE"/>
    <property type="match status" value="1"/>
</dbReference>
<dbReference type="EMBL" id="SRRO01000001">
    <property type="protein sequence ID" value="TGN63990.1"/>
    <property type="molecule type" value="Genomic_DNA"/>
</dbReference>
<evidence type="ECO:0000256" key="2">
    <source>
        <dbReference type="SAM" id="MobiDB-lite"/>
    </source>
</evidence>
<evidence type="ECO:0000313" key="5">
    <source>
        <dbReference type="Proteomes" id="UP000297496"/>
    </source>
</evidence>
<keyword evidence="1" id="KW-0238">DNA-binding</keyword>
<organism evidence="4 5">
    <name type="scientific">Nocardioides eburneiflavus</name>
    <dbReference type="NCBI Taxonomy" id="2518372"/>
    <lineage>
        <taxon>Bacteria</taxon>
        <taxon>Bacillati</taxon>
        <taxon>Actinomycetota</taxon>
        <taxon>Actinomycetes</taxon>
        <taxon>Propionibacteriales</taxon>
        <taxon>Nocardioidaceae</taxon>
        <taxon>Nocardioides</taxon>
    </lineage>
</organism>
<gene>
    <name evidence="4" type="ORF">EXE59_08515</name>
</gene>
<dbReference type="OrthoDB" id="3771019at2"/>
<dbReference type="PANTHER" id="PTHR43214">
    <property type="entry name" value="TWO-COMPONENT RESPONSE REGULATOR"/>
    <property type="match status" value="1"/>
</dbReference>
<proteinExistence type="predicted"/>
<evidence type="ECO:0000313" key="4">
    <source>
        <dbReference type="EMBL" id="TGN63990.1"/>
    </source>
</evidence>
<dbReference type="PROSITE" id="PS00622">
    <property type="entry name" value="HTH_LUXR_1"/>
    <property type="match status" value="1"/>
</dbReference>
<dbReference type="SMART" id="SM00421">
    <property type="entry name" value="HTH_LUXR"/>
    <property type="match status" value="1"/>
</dbReference>
<dbReference type="AlphaFoldDB" id="A0A4Z1CJY2"/>
<dbReference type="PRINTS" id="PR00038">
    <property type="entry name" value="HTHLUXR"/>
</dbReference>
<name>A0A4Z1CJY2_9ACTN</name>
<dbReference type="SUPFAM" id="SSF46894">
    <property type="entry name" value="C-terminal effector domain of the bipartite response regulators"/>
    <property type="match status" value="1"/>
</dbReference>
<dbReference type="CDD" id="cd06170">
    <property type="entry name" value="LuxR_C_like"/>
    <property type="match status" value="1"/>
</dbReference>
<dbReference type="PROSITE" id="PS50043">
    <property type="entry name" value="HTH_LUXR_2"/>
    <property type="match status" value="1"/>
</dbReference>
<accession>A0A4Z1CJY2</accession>
<protein>
    <submittedName>
        <fullName evidence="4">Response regulator transcription factor</fullName>
    </submittedName>
</protein>
<dbReference type="InterPro" id="IPR016032">
    <property type="entry name" value="Sig_transdc_resp-reg_C-effctor"/>
</dbReference>
<feature type="compositionally biased region" description="Basic and acidic residues" evidence="2">
    <location>
        <begin position="238"/>
        <end position="249"/>
    </location>
</feature>
<dbReference type="Proteomes" id="UP000297496">
    <property type="component" value="Unassembled WGS sequence"/>
</dbReference>
<comment type="caution">
    <text evidence="4">The sequence shown here is derived from an EMBL/GenBank/DDBJ whole genome shotgun (WGS) entry which is preliminary data.</text>
</comment>
<dbReference type="GO" id="GO:0003677">
    <property type="term" value="F:DNA binding"/>
    <property type="evidence" value="ECO:0007669"/>
    <property type="project" value="UniProtKB-KW"/>
</dbReference>
<dbReference type="Gene3D" id="3.40.50.2300">
    <property type="match status" value="1"/>
</dbReference>
<dbReference type="InterPro" id="IPR000792">
    <property type="entry name" value="Tscrpt_reg_LuxR_C"/>
</dbReference>
<evidence type="ECO:0000259" key="3">
    <source>
        <dbReference type="PROSITE" id="PS50043"/>
    </source>
</evidence>